<gene>
    <name evidence="9" type="ORF">CLOHIR_00299</name>
</gene>
<dbReference type="RefSeq" id="WP_006439220.1">
    <property type="nucleotide sequence ID" value="NZ_DS995355.1"/>
</dbReference>
<accession>B6FWQ0</accession>
<dbReference type="EMBL" id="ABWP01000011">
    <property type="protein sequence ID" value="EEA85961.1"/>
    <property type="molecule type" value="Genomic_DNA"/>
</dbReference>
<evidence type="ECO:0000313" key="9">
    <source>
        <dbReference type="EMBL" id="EEA85961.1"/>
    </source>
</evidence>
<feature type="domain" description="VTT" evidence="8">
    <location>
        <begin position="36"/>
        <end position="153"/>
    </location>
</feature>
<evidence type="ECO:0000256" key="2">
    <source>
        <dbReference type="ARBA" id="ARBA00022475"/>
    </source>
</evidence>
<comment type="subcellular location">
    <subcellularLocation>
        <location evidence="1 6">Cell membrane</location>
        <topology evidence="1 6">Multi-pass membrane protein</topology>
    </subcellularLocation>
</comment>
<feature type="transmembrane region" description="Helical" evidence="6">
    <location>
        <begin position="53"/>
        <end position="75"/>
    </location>
</feature>
<feature type="compositionally biased region" description="Basic and acidic residues" evidence="7">
    <location>
        <begin position="212"/>
        <end position="231"/>
    </location>
</feature>
<keyword evidence="4 6" id="KW-1133">Transmembrane helix</keyword>
<dbReference type="Pfam" id="PF09335">
    <property type="entry name" value="VTT_dom"/>
    <property type="match status" value="1"/>
</dbReference>
<feature type="transmembrane region" description="Helical" evidence="6">
    <location>
        <begin position="159"/>
        <end position="179"/>
    </location>
</feature>
<reference evidence="9 10" key="2">
    <citation type="submission" date="2008-10" db="EMBL/GenBank/DDBJ databases">
        <title>Draft genome sequence of Clostridium hiranonis (DSM 13275).</title>
        <authorList>
            <person name="Sudarsanam P."/>
            <person name="Ley R."/>
            <person name="Guruge J."/>
            <person name="Turnbaugh P.J."/>
            <person name="Mahowald M."/>
            <person name="Liep D."/>
            <person name="Gordon J."/>
        </authorList>
    </citation>
    <scope>NUCLEOTIDE SEQUENCE [LARGE SCALE GENOMIC DNA]</scope>
    <source>
        <strain evidence="9 10">DSM 13275</strain>
    </source>
</reference>
<evidence type="ECO:0000256" key="6">
    <source>
        <dbReference type="RuleBase" id="RU366058"/>
    </source>
</evidence>
<reference evidence="9 10" key="1">
    <citation type="submission" date="2008-09" db="EMBL/GenBank/DDBJ databases">
        <authorList>
            <person name="Fulton L."/>
            <person name="Clifton S."/>
            <person name="Fulton B."/>
            <person name="Xu J."/>
            <person name="Minx P."/>
            <person name="Pepin K.H."/>
            <person name="Johnson M."/>
            <person name="Thiruvilangam P."/>
            <person name="Bhonagiri V."/>
            <person name="Nash W.E."/>
            <person name="Mardis E.R."/>
            <person name="Wilson R.K."/>
        </authorList>
    </citation>
    <scope>NUCLEOTIDE SEQUENCE [LARGE SCALE GENOMIC DNA]</scope>
    <source>
        <strain evidence="9 10">DSM 13275</strain>
    </source>
</reference>
<keyword evidence="3 6" id="KW-0812">Transmembrane</keyword>
<dbReference type="PANTHER" id="PTHR12677">
    <property type="entry name" value="GOLGI APPARATUS MEMBRANE PROTEIN TVP38-RELATED"/>
    <property type="match status" value="1"/>
</dbReference>
<feature type="compositionally biased region" description="Basic residues" evidence="7">
    <location>
        <begin position="232"/>
        <end position="243"/>
    </location>
</feature>
<dbReference type="InterPro" id="IPR032816">
    <property type="entry name" value="VTT_dom"/>
</dbReference>
<protein>
    <recommendedName>
        <fullName evidence="6">TVP38/TMEM64 family membrane protein</fullName>
    </recommendedName>
</protein>
<dbReference type="eggNOG" id="COG0398">
    <property type="taxonomic scope" value="Bacteria"/>
</dbReference>
<dbReference type="Proteomes" id="UP000003178">
    <property type="component" value="Unassembled WGS sequence"/>
</dbReference>
<evidence type="ECO:0000256" key="5">
    <source>
        <dbReference type="ARBA" id="ARBA00023136"/>
    </source>
</evidence>
<keyword evidence="2 6" id="KW-1003">Cell membrane</keyword>
<keyword evidence="5 6" id="KW-0472">Membrane</keyword>
<evidence type="ECO:0000256" key="1">
    <source>
        <dbReference type="ARBA" id="ARBA00004651"/>
    </source>
</evidence>
<proteinExistence type="inferred from homology"/>
<comment type="caution">
    <text evidence="9">The sequence shown here is derived from an EMBL/GenBank/DDBJ whole genome shotgun (WGS) entry which is preliminary data.</text>
</comment>
<evidence type="ECO:0000256" key="4">
    <source>
        <dbReference type="ARBA" id="ARBA00022989"/>
    </source>
</evidence>
<evidence type="ECO:0000256" key="7">
    <source>
        <dbReference type="SAM" id="MobiDB-lite"/>
    </source>
</evidence>
<dbReference type="InterPro" id="IPR015414">
    <property type="entry name" value="TMEM64"/>
</dbReference>
<dbReference type="AlphaFoldDB" id="B6FWQ0"/>
<dbReference type="PANTHER" id="PTHR12677:SF55">
    <property type="entry name" value="UNDECAPRENYL PHOSPHATE TRANSPORTER SAOUHSC_00901-RELATED"/>
    <property type="match status" value="1"/>
</dbReference>
<dbReference type="STRING" id="500633.CLOHIR_00299"/>
<feature type="region of interest" description="Disordered" evidence="7">
    <location>
        <begin position="212"/>
        <end position="243"/>
    </location>
</feature>
<evidence type="ECO:0000259" key="8">
    <source>
        <dbReference type="Pfam" id="PF09335"/>
    </source>
</evidence>
<keyword evidence="10" id="KW-1185">Reference proteome</keyword>
<evidence type="ECO:0000313" key="10">
    <source>
        <dbReference type="Proteomes" id="UP000003178"/>
    </source>
</evidence>
<organism evidence="9 10">
    <name type="scientific">Peptacetobacter hiranonis (strain DSM 13275 / JCM 10541 / KCTC 15199 / TO-931)</name>
    <name type="common">Clostridium hiranonis</name>
    <dbReference type="NCBI Taxonomy" id="500633"/>
    <lineage>
        <taxon>Bacteria</taxon>
        <taxon>Bacillati</taxon>
        <taxon>Bacillota</taxon>
        <taxon>Clostridia</taxon>
        <taxon>Peptostreptococcales</taxon>
        <taxon>Peptostreptococcaceae</taxon>
        <taxon>Peptacetobacter</taxon>
    </lineage>
</organism>
<feature type="transmembrane region" description="Helical" evidence="6">
    <location>
        <begin position="134"/>
        <end position="153"/>
    </location>
</feature>
<dbReference type="HOGENOM" id="CLU_038944_11_0_9"/>
<dbReference type="GO" id="GO:0005886">
    <property type="term" value="C:plasma membrane"/>
    <property type="evidence" value="ECO:0007669"/>
    <property type="project" value="UniProtKB-SubCell"/>
</dbReference>
<comment type="caution">
    <text evidence="6">Lacks conserved residue(s) required for the propagation of feature annotation.</text>
</comment>
<evidence type="ECO:0000256" key="3">
    <source>
        <dbReference type="ARBA" id="ARBA00022692"/>
    </source>
</evidence>
<comment type="similarity">
    <text evidence="6">Belongs to the TVP38/TMEM64 family.</text>
</comment>
<feature type="transmembrane region" description="Helical" evidence="6">
    <location>
        <begin position="15"/>
        <end position="41"/>
    </location>
</feature>
<name>B6FWQ0_PEPHT</name>
<sequence>MQHIQNLLYIAQDNLILSIVAGLFSAFIESFIPALPLVAIVSANAAIHGMLKGLIISWIGSGLGTIALFLVVSRFRNIRVLRWLLKNNKVDSVIEWVDKKGFSILFLAYACPFMPSCRATLASALCGKKKLIDFIPPMLAGKFVMFIIISYISEDITGFIHSPIKIGLFIGLTLVSWIIGKRFNKKLEQHEEEIEASIVKIEESTKKIKHIQEAKREHKKEIKEEKKEQKKEKRNLKKQQKKRFVNITIDKSNKKYRKKKEDEQE</sequence>